<dbReference type="Proteomes" id="UP000823561">
    <property type="component" value="Chromosome 12"/>
</dbReference>
<reference evidence="1" key="1">
    <citation type="submission" date="2020-10" db="EMBL/GenBank/DDBJ databases">
        <title>Chromosome-scale genome assembly of the Allis shad, Alosa alosa.</title>
        <authorList>
            <person name="Margot Z."/>
            <person name="Christophe K."/>
            <person name="Cabau C."/>
            <person name="Louis A."/>
            <person name="Berthelot C."/>
            <person name="Parey E."/>
            <person name="Roest Crollius H."/>
            <person name="Montfort J."/>
            <person name="Robinson-Rechavi M."/>
            <person name="Bucao C."/>
            <person name="Bouchez O."/>
            <person name="Gislard M."/>
            <person name="Lluch J."/>
            <person name="Milhes M."/>
            <person name="Lampietro C."/>
            <person name="Lopez Roques C."/>
            <person name="Donnadieu C."/>
            <person name="Braasch I."/>
            <person name="Desvignes T."/>
            <person name="Postlethwait J."/>
            <person name="Bobe J."/>
            <person name="Guiguen Y."/>
        </authorList>
    </citation>
    <scope>NUCLEOTIDE SEQUENCE</scope>
    <source>
        <strain evidence="1">M-15738</strain>
        <tissue evidence="1">Blood</tissue>
    </source>
</reference>
<gene>
    <name evidence="1" type="ORF">AALO_G00159960</name>
</gene>
<organism evidence="1 2">
    <name type="scientific">Alosa alosa</name>
    <name type="common">allis shad</name>
    <dbReference type="NCBI Taxonomy" id="278164"/>
    <lineage>
        <taxon>Eukaryota</taxon>
        <taxon>Metazoa</taxon>
        <taxon>Chordata</taxon>
        <taxon>Craniata</taxon>
        <taxon>Vertebrata</taxon>
        <taxon>Euteleostomi</taxon>
        <taxon>Actinopterygii</taxon>
        <taxon>Neopterygii</taxon>
        <taxon>Teleostei</taxon>
        <taxon>Clupei</taxon>
        <taxon>Clupeiformes</taxon>
        <taxon>Clupeoidei</taxon>
        <taxon>Clupeidae</taxon>
        <taxon>Alosa</taxon>
    </lineage>
</organism>
<sequence>KTLIHTHTHSLCASTVTTIFLQLHKTLKDFNTHTKNTHTHTLCFYCNNYLPVFSLLFSASLLPPSLSGVHSLFSSIPPSVYSRLVVLSGSEWGRRRESG</sequence>
<evidence type="ECO:0000313" key="2">
    <source>
        <dbReference type="Proteomes" id="UP000823561"/>
    </source>
</evidence>
<feature type="non-terminal residue" evidence="1">
    <location>
        <position position="1"/>
    </location>
</feature>
<comment type="caution">
    <text evidence="1">The sequence shown here is derived from an EMBL/GenBank/DDBJ whole genome shotgun (WGS) entry which is preliminary data.</text>
</comment>
<accession>A0AAV6GEM8</accession>
<proteinExistence type="predicted"/>
<dbReference type="EMBL" id="JADWDJ010000012">
    <property type="protein sequence ID" value="KAG5271956.1"/>
    <property type="molecule type" value="Genomic_DNA"/>
</dbReference>
<protein>
    <submittedName>
        <fullName evidence="1">Uncharacterized protein</fullName>
    </submittedName>
</protein>
<name>A0AAV6GEM8_9TELE</name>
<evidence type="ECO:0000313" key="1">
    <source>
        <dbReference type="EMBL" id="KAG5271956.1"/>
    </source>
</evidence>
<keyword evidence="2" id="KW-1185">Reference proteome</keyword>
<dbReference type="AlphaFoldDB" id="A0AAV6GEM8"/>